<accession>A0A8X6L7G6</accession>
<comment type="caution">
    <text evidence="1">The sequence shown here is derived from an EMBL/GenBank/DDBJ whole genome shotgun (WGS) entry which is preliminary data.</text>
</comment>
<dbReference type="AlphaFoldDB" id="A0A8X6L7G6"/>
<dbReference type="Proteomes" id="UP000887116">
    <property type="component" value="Unassembled WGS sequence"/>
</dbReference>
<sequence length="101" mass="10679">MSYCDPSAGICGGVMSCKARHSPDFGRILNHRPYVLMHADGLTATRPPGVCGGERNVRSAITTLPACGRIQNRTLYPDLAFSCMRDGLTANRPLGVCGGVA</sequence>
<evidence type="ECO:0000313" key="2">
    <source>
        <dbReference type="Proteomes" id="UP000887116"/>
    </source>
</evidence>
<protein>
    <submittedName>
        <fullName evidence="1">Uncharacterized protein</fullName>
    </submittedName>
</protein>
<proteinExistence type="predicted"/>
<reference evidence="1" key="1">
    <citation type="submission" date="2020-07" db="EMBL/GenBank/DDBJ databases">
        <title>Multicomponent nature underlies the extraordinary mechanical properties of spider dragline silk.</title>
        <authorList>
            <person name="Kono N."/>
            <person name="Nakamura H."/>
            <person name="Mori M."/>
            <person name="Yoshida Y."/>
            <person name="Ohtoshi R."/>
            <person name="Malay A.D."/>
            <person name="Moran D.A.P."/>
            <person name="Tomita M."/>
            <person name="Numata K."/>
            <person name="Arakawa K."/>
        </authorList>
    </citation>
    <scope>NUCLEOTIDE SEQUENCE</scope>
</reference>
<keyword evidence="2" id="KW-1185">Reference proteome</keyword>
<name>A0A8X6L7G6_TRICU</name>
<evidence type="ECO:0000313" key="1">
    <source>
        <dbReference type="EMBL" id="GFQ98161.1"/>
    </source>
</evidence>
<gene>
    <name evidence="1" type="ORF">TNCT_177371</name>
</gene>
<organism evidence="1 2">
    <name type="scientific">Trichonephila clavata</name>
    <name type="common">Joro spider</name>
    <name type="synonym">Nephila clavata</name>
    <dbReference type="NCBI Taxonomy" id="2740835"/>
    <lineage>
        <taxon>Eukaryota</taxon>
        <taxon>Metazoa</taxon>
        <taxon>Ecdysozoa</taxon>
        <taxon>Arthropoda</taxon>
        <taxon>Chelicerata</taxon>
        <taxon>Arachnida</taxon>
        <taxon>Araneae</taxon>
        <taxon>Araneomorphae</taxon>
        <taxon>Entelegynae</taxon>
        <taxon>Araneoidea</taxon>
        <taxon>Nephilidae</taxon>
        <taxon>Trichonephila</taxon>
    </lineage>
</organism>
<dbReference type="EMBL" id="BMAO01004967">
    <property type="protein sequence ID" value="GFQ98161.1"/>
    <property type="molecule type" value="Genomic_DNA"/>
</dbReference>